<organism evidence="1 2">
    <name type="scientific">Fusarium pseudoanthophilum</name>
    <dbReference type="NCBI Taxonomy" id="48495"/>
    <lineage>
        <taxon>Eukaryota</taxon>
        <taxon>Fungi</taxon>
        <taxon>Dikarya</taxon>
        <taxon>Ascomycota</taxon>
        <taxon>Pezizomycotina</taxon>
        <taxon>Sordariomycetes</taxon>
        <taxon>Hypocreomycetidae</taxon>
        <taxon>Hypocreales</taxon>
        <taxon>Nectriaceae</taxon>
        <taxon>Fusarium</taxon>
        <taxon>Fusarium fujikuroi species complex</taxon>
    </lineage>
</organism>
<dbReference type="AlphaFoldDB" id="A0A8H5KBQ5"/>
<name>A0A8H5KBQ5_9HYPO</name>
<gene>
    <name evidence="1" type="ORF">FPANT_13761</name>
</gene>
<keyword evidence="2" id="KW-1185">Reference proteome</keyword>
<comment type="caution">
    <text evidence="1">The sequence shown here is derived from an EMBL/GenBank/DDBJ whole genome shotgun (WGS) entry which is preliminary data.</text>
</comment>
<reference evidence="1 2" key="1">
    <citation type="submission" date="2020-05" db="EMBL/GenBank/DDBJ databases">
        <title>Identification and distribution of gene clusters putatively required for synthesis of sphingolipid metabolism inhibitors in phylogenetically diverse species of the filamentous fungus Fusarium.</title>
        <authorList>
            <person name="Kim H.-S."/>
            <person name="Busman M."/>
            <person name="Brown D.W."/>
            <person name="Divon H."/>
            <person name="Uhlig S."/>
            <person name="Proctor R.H."/>
        </authorList>
    </citation>
    <scope>NUCLEOTIDE SEQUENCE [LARGE SCALE GENOMIC DNA]</scope>
    <source>
        <strain evidence="1 2">NRRL 25211</strain>
    </source>
</reference>
<sequence>MPEYCTIPRALIHRLQVTEAILLAAALALNSILRATYPDDSILLLEASTLANELIGLAKGVSQYRPLGASYIPPCLVAAWATSSALKAQRNDIEVLLTEYQKDYARMKWMENAMLLEALHGALLGRVLGPNIRDKVEKSAEDAKLEMLIVHSEALGRQASIVDAGYET</sequence>
<accession>A0A8H5KBQ5</accession>
<dbReference type="EMBL" id="JAAOAR010001148">
    <property type="protein sequence ID" value="KAF5570394.1"/>
    <property type="molecule type" value="Genomic_DNA"/>
</dbReference>
<dbReference type="Proteomes" id="UP000544095">
    <property type="component" value="Unassembled WGS sequence"/>
</dbReference>
<evidence type="ECO:0000313" key="2">
    <source>
        <dbReference type="Proteomes" id="UP000544095"/>
    </source>
</evidence>
<proteinExistence type="predicted"/>
<protein>
    <submittedName>
        <fullName evidence="1">Uncharacterized protein</fullName>
    </submittedName>
</protein>
<evidence type="ECO:0000313" key="1">
    <source>
        <dbReference type="EMBL" id="KAF5570394.1"/>
    </source>
</evidence>